<accession>G0PBR8</accession>
<proteinExistence type="predicted"/>
<protein>
    <submittedName>
        <fullName evidence="2">Uncharacterized protein</fullName>
    </submittedName>
</protein>
<reference evidence="3" key="1">
    <citation type="submission" date="2011-07" db="EMBL/GenBank/DDBJ databases">
        <authorList>
            <consortium name="Caenorhabditis brenneri Sequencing and Analysis Consortium"/>
            <person name="Wilson R.K."/>
        </authorList>
    </citation>
    <scope>NUCLEOTIDE SEQUENCE [LARGE SCALE GENOMIC DNA]</scope>
    <source>
        <strain evidence="3">PB2801</strain>
    </source>
</reference>
<dbReference type="AlphaFoldDB" id="G0PBR8"/>
<dbReference type="OrthoDB" id="5799392at2759"/>
<dbReference type="InParanoid" id="G0PBR8"/>
<dbReference type="STRING" id="135651.G0PBR8"/>
<dbReference type="OMA" id="CECQYGR"/>
<dbReference type="SMART" id="SM00289">
    <property type="entry name" value="WR1"/>
    <property type="match status" value="5"/>
</dbReference>
<dbReference type="eggNOG" id="KOG1217">
    <property type="taxonomic scope" value="Eukaryota"/>
</dbReference>
<dbReference type="HOGENOM" id="CLU_100341_0_0_1"/>
<organism evidence="3">
    <name type="scientific">Caenorhabditis brenneri</name>
    <name type="common">Nematode worm</name>
    <dbReference type="NCBI Taxonomy" id="135651"/>
    <lineage>
        <taxon>Eukaryota</taxon>
        <taxon>Metazoa</taxon>
        <taxon>Ecdysozoa</taxon>
        <taxon>Nematoda</taxon>
        <taxon>Chromadorea</taxon>
        <taxon>Rhabditida</taxon>
        <taxon>Rhabditina</taxon>
        <taxon>Rhabditomorpha</taxon>
        <taxon>Rhabditoidea</taxon>
        <taxon>Rhabditidae</taxon>
        <taxon>Peloderinae</taxon>
        <taxon>Caenorhabditis</taxon>
    </lineage>
</organism>
<sequence length="253" mass="26888">MQQVSGMQLFILFCFVFSGVFCTTELAVIRQKRQMNICGTYPNQFYSMLPCSYWTSQTTRNPYMCDNGGRKIGVGCYYNYQCTPYAINAVCVSNCCCTSPTLTTRAPIIPTTTTRSVAALAYCYNGQRTQVRCTTSVDCANGQTCINGVCCTTTGQEFSGSCGGLPAISSCSAGRICGQFTCTTSNYCCECAFGRTAGLCTNNNGILSCPTGYSCASNGYCCATCANGRAPFGSCFNGLCASGYSCQAGNICC</sequence>
<dbReference type="EMBL" id="GL380218">
    <property type="protein sequence ID" value="EGT50648.1"/>
    <property type="molecule type" value="Genomic_DNA"/>
</dbReference>
<dbReference type="PANTHER" id="PTHR34150">
    <property type="entry name" value="PROTEIN CBG08832-RELATED"/>
    <property type="match status" value="1"/>
</dbReference>
<keyword evidence="1" id="KW-0732">Signal</keyword>
<dbReference type="Proteomes" id="UP000008068">
    <property type="component" value="Unassembled WGS sequence"/>
</dbReference>
<gene>
    <name evidence="2" type="ORF">CAEBREN_25353</name>
</gene>
<evidence type="ECO:0000313" key="3">
    <source>
        <dbReference type="Proteomes" id="UP000008068"/>
    </source>
</evidence>
<evidence type="ECO:0000313" key="2">
    <source>
        <dbReference type="EMBL" id="EGT50648.1"/>
    </source>
</evidence>
<feature type="chain" id="PRO_5003407168" evidence="1">
    <location>
        <begin position="23"/>
        <end position="253"/>
    </location>
</feature>
<dbReference type="PANTHER" id="PTHR34150:SF3">
    <property type="entry name" value="CC DOMAIN-CONTAINING PROTEIN"/>
    <property type="match status" value="1"/>
</dbReference>
<dbReference type="FunCoup" id="G0PBR8">
    <property type="interactions" value="1"/>
</dbReference>
<dbReference type="InterPro" id="IPR006150">
    <property type="entry name" value="Cys_repeat_1"/>
</dbReference>
<feature type="signal peptide" evidence="1">
    <location>
        <begin position="1"/>
        <end position="22"/>
    </location>
</feature>
<name>G0PBR8_CAEBE</name>
<evidence type="ECO:0000256" key="1">
    <source>
        <dbReference type="SAM" id="SignalP"/>
    </source>
</evidence>
<keyword evidence="3" id="KW-1185">Reference proteome</keyword>